<proteinExistence type="predicted"/>
<organism evidence="1 2">
    <name type="scientific">Trifolium pratense</name>
    <name type="common">Red clover</name>
    <dbReference type="NCBI Taxonomy" id="57577"/>
    <lineage>
        <taxon>Eukaryota</taxon>
        <taxon>Viridiplantae</taxon>
        <taxon>Streptophyta</taxon>
        <taxon>Embryophyta</taxon>
        <taxon>Tracheophyta</taxon>
        <taxon>Spermatophyta</taxon>
        <taxon>Magnoliopsida</taxon>
        <taxon>eudicotyledons</taxon>
        <taxon>Gunneridae</taxon>
        <taxon>Pentapetalae</taxon>
        <taxon>rosids</taxon>
        <taxon>fabids</taxon>
        <taxon>Fabales</taxon>
        <taxon>Fabaceae</taxon>
        <taxon>Papilionoideae</taxon>
        <taxon>50 kb inversion clade</taxon>
        <taxon>NPAAA clade</taxon>
        <taxon>Hologalegina</taxon>
        <taxon>IRL clade</taxon>
        <taxon>Trifolieae</taxon>
        <taxon>Trifolium</taxon>
    </lineage>
</organism>
<comment type="caution">
    <text evidence="1">The sequence shown here is derived from an EMBL/GenBank/DDBJ whole genome shotgun (WGS) entry which is preliminary data.</text>
</comment>
<reference evidence="1 2" key="1">
    <citation type="journal article" date="2014" name="Am. J. Bot.">
        <title>Genome assembly and annotation for red clover (Trifolium pratense; Fabaceae).</title>
        <authorList>
            <person name="Istvanek J."/>
            <person name="Jaros M."/>
            <person name="Krenek A."/>
            <person name="Repkova J."/>
        </authorList>
    </citation>
    <scope>NUCLEOTIDE SEQUENCE [LARGE SCALE GENOMIC DNA]</scope>
    <source>
        <strain evidence="2">cv. Tatra</strain>
        <tissue evidence="1">Young leaves</tissue>
    </source>
</reference>
<evidence type="ECO:0000313" key="1">
    <source>
        <dbReference type="EMBL" id="PNX99897.1"/>
    </source>
</evidence>
<accession>A0A2K3NA18</accession>
<dbReference type="Proteomes" id="UP000236291">
    <property type="component" value="Unassembled WGS sequence"/>
</dbReference>
<sequence>TKTSVKDAEVAALVDEVGLWNMELLVGWLPVATIHY</sequence>
<evidence type="ECO:0000313" key="2">
    <source>
        <dbReference type="Proteomes" id="UP000236291"/>
    </source>
</evidence>
<name>A0A2K3NA18_TRIPR</name>
<protein>
    <submittedName>
        <fullName evidence="1">Uncharacterized protein</fullName>
    </submittedName>
</protein>
<dbReference type="EMBL" id="ASHM01018283">
    <property type="protein sequence ID" value="PNX99897.1"/>
    <property type="molecule type" value="Genomic_DNA"/>
</dbReference>
<gene>
    <name evidence="1" type="ORF">L195_g023169</name>
</gene>
<feature type="non-terminal residue" evidence="1">
    <location>
        <position position="1"/>
    </location>
</feature>
<dbReference type="AlphaFoldDB" id="A0A2K3NA18"/>
<reference evidence="1 2" key="2">
    <citation type="journal article" date="2017" name="Front. Plant Sci.">
        <title>Gene Classification and Mining of Molecular Markers Useful in Red Clover (Trifolium pratense) Breeding.</title>
        <authorList>
            <person name="Istvanek J."/>
            <person name="Dluhosova J."/>
            <person name="Dluhos P."/>
            <person name="Patkova L."/>
            <person name="Nedelnik J."/>
            <person name="Repkova J."/>
        </authorList>
    </citation>
    <scope>NUCLEOTIDE SEQUENCE [LARGE SCALE GENOMIC DNA]</scope>
    <source>
        <strain evidence="2">cv. Tatra</strain>
        <tissue evidence="1">Young leaves</tissue>
    </source>
</reference>